<keyword evidence="2" id="KW-1133">Transmembrane helix</keyword>
<name>A0A8H5NES0_9HYPO</name>
<feature type="compositionally biased region" description="Basic and acidic residues" evidence="1">
    <location>
        <begin position="11"/>
        <end position="40"/>
    </location>
</feature>
<sequence>MSKESQNQQSTKEETGEIELELRAVIRAGKAPETRNDTAEWRPALGDTGNGNDQSGLALSQDPGPTAQSAKSSSNEGCVPENSGQEGESPSHTSQEAIDENEDPIELDGQILFFDITELLWSMLYHVSRLVQEDRNLGNFGWGWTQDNHYDDDSSIIVGSFWGMELDIRNAWPASRDVEGVRHYIIESDGDRTKTRAHWLSLPADPDTPYATIERIWFDWCSEAGNNQPQEGFSTVDSPNSALRYRYKGKIIYCALDMFRRGAQGFPVSLLACALSFEEPFRFSRRESPWEGTDHWDVGKSTSLLSTVFRSGYSVQTDHQLHNTIHWQIRYFSPLHEHEEYGSGCLFRKRETATFDKTILQEKRAVVSFRVLRNAPELFSILVLKDEEMLPHSPIPDQQFDFDMFWKDYGFLEPNKVTPLTYYLLEICRVFEMCMAAWGETLSTIDNLANVKLDDLNDVGKVENLMFDNSFKRSRDYFVALQILRIIDEWIDEVKSTVENMFKDPVLVPASMWPDGSTESFEVAIRYVNEHVTATKSRVRMKQEEINSLRDGLFNATSLRESMKAMALNQAIYVFTVVTVLFTPVSFLAVGRPPFSSSVTMLTKQTFWALPFLNNPTEGTDVVPVPAAFRNSFIIMPILTYALVIGVAWLVGQRNSSNVVLGMIRHLATSAGRLLRRGWNLLPKKTKKRHQRSGYP</sequence>
<dbReference type="AlphaFoldDB" id="A0A8H5NES0"/>
<dbReference type="Proteomes" id="UP000574317">
    <property type="component" value="Unassembled WGS sequence"/>
</dbReference>
<dbReference type="EMBL" id="JAAOAO010000090">
    <property type="protein sequence ID" value="KAF5563467.1"/>
    <property type="molecule type" value="Genomic_DNA"/>
</dbReference>
<protein>
    <submittedName>
        <fullName evidence="3">Uncharacterized protein</fullName>
    </submittedName>
</protein>
<feature type="compositionally biased region" description="Polar residues" evidence="1">
    <location>
        <begin position="66"/>
        <end position="96"/>
    </location>
</feature>
<proteinExistence type="predicted"/>
<evidence type="ECO:0000313" key="4">
    <source>
        <dbReference type="Proteomes" id="UP000574317"/>
    </source>
</evidence>
<reference evidence="3 4" key="1">
    <citation type="submission" date="2020-05" db="EMBL/GenBank/DDBJ databases">
        <title>Identification and distribution of gene clusters putatively required for synthesis of sphingolipid metabolism inhibitors in phylogenetically diverse species of the filamentous fungus Fusarium.</title>
        <authorList>
            <person name="Kim H.-S."/>
            <person name="Busman M."/>
            <person name="Brown D.W."/>
            <person name="Divon H."/>
            <person name="Uhlig S."/>
            <person name="Proctor R.H."/>
        </authorList>
    </citation>
    <scope>NUCLEOTIDE SEQUENCE [LARGE SCALE GENOMIC DNA]</scope>
    <source>
        <strain evidence="3 4">NRRL 25196</strain>
    </source>
</reference>
<keyword evidence="2" id="KW-0812">Transmembrane</keyword>
<feature type="transmembrane region" description="Helical" evidence="2">
    <location>
        <begin position="571"/>
        <end position="591"/>
    </location>
</feature>
<evidence type="ECO:0000256" key="2">
    <source>
        <dbReference type="SAM" id="Phobius"/>
    </source>
</evidence>
<comment type="caution">
    <text evidence="3">The sequence shown here is derived from an EMBL/GenBank/DDBJ whole genome shotgun (WGS) entry which is preliminary data.</text>
</comment>
<keyword evidence="2" id="KW-0472">Membrane</keyword>
<feature type="compositionally biased region" description="Polar residues" evidence="1">
    <location>
        <begin position="1"/>
        <end position="10"/>
    </location>
</feature>
<keyword evidence="4" id="KW-1185">Reference proteome</keyword>
<evidence type="ECO:0000256" key="1">
    <source>
        <dbReference type="SAM" id="MobiDB-lite"/>
    </source>
</evidence>
<organism evidence="3 4">
    <name type="scientific">Fusarium napiforme</name>
    <dbReference type="NCBI Taxonomy" id="42672"/>
    <lineage>
        <taxon>Eukaryota</taxon>
        <taxon>Fungi</taxon>
        <taxon>Dikarya</taxon>
        <taxon>Ascomycota</taxon>
        <taxon>Pezizomycotina</taxon>
        <taxon>Sordariomycetes</taxon>
        <taxon>Hypocreomycetidae</taxon>
        <taxon>Hypocreales</taxon>
        <taxon>Nectriaceae</taxon>
        <taxon>Fusarium</taxon>
        <taxon>Fusarium fujikuroi species complex</taxon>
    </lineage>
</organism>
<feature type="region of interest" description="Disordered" evidence="1">
    <location>
        <begin position="1"/>
        <end position="98"/>
    </location>
</feature>
<feature type="transmembrane region" description="Helical" evidence="2">
    <location>
        <begin position="633"/>
        <end position="651"/>
    </location>
</feature>
<evidence type="ECO:0000313" key="3">
    <source>
        <dbReference type="EMBL" id="KAF5563467.1"/>
    </source>
</evidence>
<accession>A0A8H5NES0</accession>
<gene>
    <name evidence="3" type="ORF">FNAPI_2676</name>
</gene>